<proteinExistence type="predicted"/>
<name>Q9Y867_ASPGI</name>
<feature type="non-terminal residue" evidence="1">
    <location>
        <position position="1"/>
    </location>
</feature>
<evidence type="ECO:0000313" key="1">
    <source>
        <dbReference type="EMBL" id="CAB46094.1"/>
    </source>
</evidence>
<accession>Q9Y867</accession>
<reference evidence="1" key="1">
    <citation type="journal article" date="1999" name="Toxicon">
        <title>Ribotoxins are a more widespread group of proteins within the filamentous fungi than previously believed.</title>
        <authorList>
            <person name="Martinez-Ruiz A."/>
            <person name="Kao R."/>
            <person name="Davies J."/>
            <person name="Martinez del Pozo A."/>
        </authorList>
    </citation>
    <scope>NUCLEOTIDE SEQUENCE</scope>
    <source>
        <strain evidence="1">NRRL 4763</strain>
    </source>
</reference>
<dbReference type="AlphaFoldDB" id="Q9Y867"/>
<organism evidence="1">
    <name type="scientific">Aspergillus giganteus</name>
    <dbReference type="NCBI Taxonomy" id="5060"/>
    <lineage>
        <taxon>Eukaryota</taxon>
        <taxon>Fungi</taxon>
        <taxon>Dikarya</taxon>
        <taxon>Ascomycota</taxon>
        <taxon>Pezizomycotina</taxon>
        <taxon>Eurotiomycetes</taxon>
        <taxon>Eurotiomycetidae</taxon>
        <taxon>Eurotiales</taxon>
        <taxon>Aspergillaceae</taxon>
        <taxon>Aspergillus</taxon>
        <taxon>Aspergillus subgen. Fumigati</taxon>
    </lineage>
</organism>
<sequence length="76" mass="8315">GVAILTGSPTAMMAMERSSRAARPSSSESPTVIVLPSTARTEMARVITTWWSSQPSLMDMTTSLIRRSPRKILARH</sequence>
<dbReference type="EMBL" id="AJ009765">
    <property type="protein sequence ID" value="CAB46094.1"/>
    <property type="molecule type" value="Genomic_DNA"/>
</dbReference>
<protein>
    <submittedName>
        <fullName evidence="1">Ribotoxin</fullName>
    </submittedName>
</protein>
<feature type="non-terminal residue" evidence="1">
    <location>
        <position position="76"/>
    </location>
</feature>